<dbReference type="PROSITE" id="PS50850">
    <property type="entry name" value="MFS"/>
    <property type="match status" value="1"/>
</dbReference>
<evidence type="ECO:0000313" key="9">
    <source>
        <dbReference type="Proteomes" id="UP000237381"/>
    </source>
</evidence>
<dbReference type="Proteomes" id="UP000237381">
    <property type="component" value="Unassembled WGS sequence"/>
</dbReference>
<keyword evidence="2 6" id="KW-0812">Transmembrane</keyword>
<feature type="transmembrane region" description="Helical" evidence="6">
    <location>
        <begin position="286"/>
        <end position="312"/>
    </location>
</feature>
<dbReference type="Pfam" id="PF07690">
    <property type="entry name" value="MFS_1"/>
    <property type="match status" value="1"/>
</dbReference>
<evidence type="ECO:0000256" key="4">
    <source>
        <dbReference type="ARBA" id="ARBA00023136"/>
    </source>
</evidence>
<feature type="transmembrane region" description="Helical" evidence="6">
    <location>
        <begin position="222"/>
        <end position="242"/>
    </location>
</feature>
<dbReference type="InterPro" id="IPR036259">
    <property type="entry name" value="MFS_trans_sf"/>
</dbReference>
<proteinExistence type="predicted"/>
<accession>A0A2S4MLY8</accession>
<evidence type="ECO:0000256" key="6">
    <source>
        <dbReference type="SAM" id="Phobius"/>
    </source>
</evidence>
<feature type="region of interest" description="Disordered" evidence="5">
    <location>
        <begin position="1"/>
        <end position="24"/>
    </location>
</feature>
<keyword evidence="3 6" id="KW-1133">Transmembrane helix</keyword>
<organism evidence="8 9">
    <name type="scientific">Paraburkholderia eburnea</name>
    <dbReference type="NCBI Taxonomy" id="1189126"/>
    <lineage>
        <taxon>Bacteria</taxon>
        <taxon>Pseudomonadati</taxon>
        <taxon>Pseudomonadota</taxon>
        <taxon>Betaproteobacteria</taxon>
        <taxon>Burkholderiales</taxon>
        <taxon>Burkholderiaceae</taxon>
        <taxon>Paraburkholderia</taxon>
    </lineage>
</organism>
<dbReference type="InterPro" id="IPR020846">
    <property type="entry name" value="MFS_dom"/>
</dbReference>
<dbReference type="FunFam" id="1.20.1250.20:FF:000168">
    <property type="entry name" value="Transporter, major facilitator family"/>
    <property type="match status" value="1"/>
</dbReference>
<protein>
    <submittedName>
        <fullName evidence="8">DHA2 family multidrug resistance protein-like MFS transporter</fullName>
    </submittedName>
</protein>
<evidence type="ECO:0000256" key="5">
    <source>
        <dbReference type="SAM" id="MobiDB-lite"/>
    </source>
</evidence>
<evidence type="ECO:0000256" key="2">
    <source>
        <dbReference type="ARBA" id="ARBA00022692"/>
    </source>
</evidence>
<comment type="subcellular location">
    <subcellularLocation>
        <location evidence="1">Membrane</location>
        <topology evidence="1">Multi-pass membrane protein</topology>
    </subcellularLocation>
</comment>
<dbReference type="GO" id="GO:0016020">
    <property type="term" value="C:membrane"/>
    <property type="evidence" value="ECO:0007669"/>
    <property type="project" value="UniProtKB-SubCell"/>
</dbReference>
<reference evidence="8 9" key="1">
    <citation type="submission" date="2018-01" db="EMBL/GenBank/DDBJ databases">
        <title>Genomic Encyclopedia of Type Strains, Phase III (KMG-III): the genomes of soil and plant-associated and newly described type strains.</title>
        <authorList>
            <person name="Whitman W."/>
        </authorList>
    </citation>
    <scope>NUCLEOTIDE SEQUENCE [LARGE SCALE GENOMIC DNA]</scope>
    <source>
        <strain evidence="8 9">JCM 18070</strain>
    </source>
</reference>
<evidence type="ECO:0000259" key="7">
    <source>
        <dbReference type="PROSITE" id="PS50850"/>
    </source>
</evidence>
<dbReference type="PANTHER" id="PTHR42718">
    <property type="entry name" value="MAJOR FACILITATOR SUPERFAMILY MULTIDRUG TRANSPORTER MFSC"/>
    <property type="match status" value="1"/>
</dbReference>
<dbReference type="Gene3D" id="1.20.1250.20">
    <property type="entry name" value="MFS general substrate transporter like domains"/>
    <property type="match status" value="1"/>
</dbReference>
<feature type="transmembrane region" description="Helical" evidence="6">
    <location>
        <begin position="102"/>
        <end position="121"/>
    </location>
</feature>
<dbReference type="PANTHER" id="PTHR42718:SF48">
    <property type="entry name" value="CONSERVED TWO-DOMAIN MEMBRANE PROTEIN-RELATED"/>
    <property type="match status" value="1"/>
</dbReference>
<dbReference type="InterPro" id="IPR011701">
    <property type="entry name" value="MFS"/>
</dbReference>
<dbReference type="EMBL" id="PQGA01000001">
    <property type="protein sequence ID" value="POR55766.1"/>
    <property type="molecule type" value="Genomic_DNA"/>
</dbReference>
<dbReference type="RefSeq" id="WP_103701613.1">
    <property type="nucleotide sequence ID" value="NZ_PQGA01000001.1"/>
</dbReference>
<dbReference type="FunFam" id="1.20.1720.10:FF:000011">
    <property type="entry name" value="Transporter, major facilitator family"/>
    <property type="match status" value="1"/>
</dbReference>
<feature type="domain" description="Major facilitator superfamily (MFS) profile" evidence="7">
    <location>
        <begin position="36"/>
        <end position="471"/>
    </location>
</feature>
<keyword evidence="9" id="KW-1185">Reference proteome</keyword>
<dbReference type="OrthoDB" id="9807274at2"/>
<feature type="transmembrane region" description="Helical" evidence="6">
    <location>
        <begin position="34"/>
        <end position="57"/>
    </location>
</feature>
<feature type="transmembrane region" description="Helical" evidence="6">
    <location>
        <begin position="351"/>
        <end position="374"/>
    </location>
</feature>
<name>A0A2S4MLY8_9BURK</name>
<keyword evidence="4 6" id="KW-0472">Membrane</keyword>
<dbReference type="GO" id="GO:0022857">
    <property type="term" value="F:transmembrane transporter activity"/>
    <property type="evidence" value="ECO:0007669"/>
    <property type="project" value="InterPro"/>
</dbReference>
<evidence type="ECO:0000256" key="1">
    <source>
        <dbReference type="ARBA" id="ARBA00004141"/>
    </source>
</evidence>
<feature type="transmembrane region" description="Helical" evidence="6">
    <location>
        <begin position="419"/>
        <end position="440"/>
    </location>
</feature>
<dbReference type="PRINTS" id="PR01036">
    <property type="entry name" value="TCRTETB"/>
</dbReference>
<feature type="transmembrane region" description="Helical" evidence="6">
    <location>
        <begin position="69"/>
        <end position="90"/>
    </location>
</feature>
<feature type="transmembrane region" description="Helical" evidence="6">
    <location>
        <begin position="324"/>
        <end position="344"/>
    </location>
</feature>
<sequence>MPTRTSYTAPESTTAALSGDPNDPESGLPFPQRYYAILVVALGITLAVLDSAIANVALPTIARHLHASAANSIWIVNAYQLSVTIALLPLSSLGDRIGYRRVYLWGLALFTVASLGCALATSLPALAIARMVQGLGGAGVMSVNTALVRMIYPRAKLGRGVAINAMVVAIASAIGPTLASGVLSVASWPWLFAINVPIGVAAFTLGLRALPTNERHPAPYDYLSALFNALVFGLLIFAVDGLGHGENHALIGLEFAGAIVIGWFFVRRQLNQPAPLLPVDLLANPLFALSISTSVCSFCAQMLAFVALPFMLQDVYGFSQVETGLLMTPWPLVIIVAAPVSGWLSDRYPAGILGGVGLALFALGLLSLAMLHAHPTDMQIAWRMALCGVGFGIFQSPNNRQILSSAPRERSGGASGMLGTARLTGQTLGAAIVALIFGVAPQRGPTVALAVATAFAAAAAVVSMMRLVPGRAAQARG</sequence>
<gene>
    <name evidence="8" type="ORF">B0G62_101161</name>
</gene>
<dbReference type="SUPFAM" id="SSF103473">
    <property type="entry name" value="MFS general substrate transporter"/>
    <property type="match status" value="1"/>
</dbReference>
<feature type="transmembrane region" description="Helical" evidence="6">
    <location>
        <begin position="446"/>
        <end position="468"/>
    </location>
</feature>
<feature type="compositionally biased region" description="Polar residues" evidence="5">
    <location>
        <begin position="1"/>
        <end position="16"/>
    </location>
</feature>
<comment type="caution">
    <text evidence="8">The sequence shown here is derived from an EMBL/GenBank/DDBJ whole genome shotgun (WGS) entry which is preliminary data.</text>
</comment>
<feature type="transmembrane region" description="Helical" evidence="6">
    <location>
        <begin position="127"/>
        <end position="148"/>
    </location>
</feature>
<feature type="transmembrane region" description="Helical" evidence="6">
    <location>
        <begin position="160"/>
        <end position="182"/>
    </location>
</feature>
<feature type="transmembrane region" description="Helical" evidence="6">
    <location>
        <begin position="188"/>
        <end position="210"/>
    </location>
</feature>
<feature type="transmembrane region" description="Helical" evidence="6">
    <location>
        <begin position="248"/>
        <end position="266"/>
    </location>
</feature>
<dbReference type="Gene3D" id="1.20.1720.10">
    <property type="entry name" value="Multidrug resistance protein D"/>
    <property type="match status" value="1"/>
</dbReference>
<evidence type="ECO:0000256" key="3">
    <source>
        <dbReference type="ARBA" id="ARBA00022989"/>
    </source>
</evidence>
<dbReference type="AlphaFoldDB" id="A0A2S4MLY8"/>
<evidence type="ECO:0000313" key="8">
    <source>
        <dbReference type="EMBL" id="POR55766.1"/>
    </source>
</evidence>
<dbReference type="CDD" id="cd17321">
    <property type="entry name" value="MFS_MMR_MDR_like"/>
    <property type="match status" value="1"/>
</dbReference>